<evidence type="ECO:0000313" key="8">
    <source>
        <dbReference type="EMBL" id="GAA3779686.1"/>
    </source>
</evidence>
<evidence type="ECO:0000256" key="3">
    <source>
        <dbReference type="ARBA" id="ARBA00022475"/>
    </source>
</evidence>
<reference evidence="9" key="1">
    <citation type="journal article" date="2019" name="Int. J. Syst. Evol. Microbiol.">
        <title>The Global Catalogue of Microorganisms (GCM) 10K type strain sequencing project: providing services to taxonomists for standard genome sequencing and annotation.</title>
        <authorList>
            <consortium name="The Broad Institute Genomics Platform"/>
            <consortium name="The Broad Institute Genome Sequencing Center for Infectious Disease"/>
            <person name="Wu L."/>
            <person name="Ma J."/>
        </authorList>
    </citation>
    <scope>NUCLEOTIDE SEQUENCE [LARGE SCALE GENOMIC DNA]</scope>
    <source>
        <strain evidence="9">JCM 17138</strain>
    </source>
</reference>
<gene>
    <name evidence="8" type="ORF">GCM10022403_013000</name>
</gene>
<feature type="transmembrane region" description="Helical" evidence="7">
    <location>
        <begin position="126"/>
        <end position="145"/>
    </location>
</feature>
<keyword evidence="3" id="KW-1003">Cell membrane</keyword>
<evidence type="ECO:0000313" key="9">
    <source>
        <dbReference type="Proteomes" id="UP001501009"/>
    </source>
</evidence>
<keyword evidence="2" id="KW-0813">Transport</keyword>
<comment type="subcellular location">
    <subcellularLocation>
        <location evidence="1">Cell membrane</location>
        <topology evidence="1">Multi-pass membrane protein</topology>
    </subcellularLocation>
</comment>
<name>A0ABP7H6R3_9ACTN</name>
<feature type="transmembrane region" description="Helical" evidence="7">
    <location>
        <begin position="317"/>
        <end position="345"/>
    </location>
</feature>
<keyword evidence="6 7" id="KW-0472">Membrane</keyword>
<keyword evidence="9" id="KW-1185">Reference proteome</keyword>
<protein>
    <submittedName>
        <fullName evidence="8">MFS transporter</fullName>
    </submittedName>
</protein>
<dbReference type="EMBL" id="BAABDE010000006">
    <property type="protein sequence ID" value="GAA3779686.1"/>
    <property type="molecule type" value="Genomic_DNA"/>
</dbReference>
<feature type="transmembrane region" description="Helical" evidence="7">
    <location>
        <begin position="40"/>
        <end position="63"/>
    </location>
</feature>
<feature type="transmembrane region" description="Helical" evidence="7">
    <location>
        <begin position="75"/>
        <end position="96"/>
    </location>
</feature>
<comment type="caution">
    <text evidence="8">The sequence shown here is derived from an EMBL/GenBank/DDBJ whole genome shotgun (WGS) entry which is preliminary data.</text>
</comment>
<evidence type="ECO:0000256" key="1">
    <source>
        <dbReference type="ARBA" id="ARBA00004651"/>
    </source>
</evidence>
<keyword evidence="5 7" id="KW-1133">Transmembrane helix</keyword>
<feature type="transmembrane region" description="Helical" evidence="7">
    <location>
        <begin position="386"/>
        <end position="419"/>
    </location>
</feature>
<dbReference type="Proteomes" id="UP001501009">
    <property type="component" value="Unassembled WGS sequence"/>
</dbReference>
<accession>A0ABP7H6R3</accession>
<feature type="transmembrane region" description="Helical" evidence="7">
    <location>
        <begin position="165"/>
        <end position="185"/>
    </location>
</feature>
<evidence type="ECO:0000256" key="7">
    <source>
        <dbReference type="SAM" id="Phobius"/>
    </source>
</evidence>
<dbReference type="InterPro" id="IPR050171">
    <property type="entry name" value="MFS_Transporters"/>
</dbReference>
<keyword evidence="4 7" id="KW-0812">Transmembrane</keyword>
<feature type="transmembrane region" description="Helical" evidence="7">
    <location>
        <begin position="191"/>
        <end position="212"/>
    </location>
</feature>
<feature type="transmembrane region" description="Helical" evidence="7">
    <location>
        <begin position="103"/>
        <end position="120"/>
    </location>
</feature>
<evidence type="ECO:0000256" key="6">
    <source>
        <dbReference type="ARBA" id="ARBA00023136"/>
    </source>
</evidence>
<dbReference type="Gene3D" id="1.20.1250.20">
    <property type="entry name" value="MFS general substrate transporter like domains"/>
    <property type="match status" value="1"/>
</dbReference>
<dbReference type="SUPFAM" id="SSF103473">
    <property type="entry name" value="MFS general substrate transporter"/>
    <property type="match status" value="1"/>
</dbReference>
<evidence type="ECO:0000256" key="5">
    <source>
        <dbReference type="ARBA" id="ARBA00022989"/>
    </source>
</evidence>
<sequence length="441" mass="46113">MAHAAAFHDGLSPIAPTPSTDWPLTPMVRFPLPTDRNARILAFVSLANAAGRGAFITASTLYFTRIVGLSLTELGTGLTAAAVCGLLSGVPFGYLADWRGPRETAAILLALAAAASVWLLVVDSFWPFLVCACLISLFQGGGSAARQAALAQVVQGAEAVATRAYLRSIGNVGIGIGTGVAGVALAVDTRVAYLCVMGFNALCLALCPLIILRLPRSLTDTSGNGGRRPALPPLDVVRDAPYAIVTLINVVMMVHFQITEIALPLWLARHTKAPPSMVAALVLFNTIAVVLFQVRVSRGISNVAEAVRSWRRSGVTLLLACLVFAVSSVGSAVTTAIVLVVAVAIHVYGEMVQSAAAALLSYDLAPADKHGQYQGFFNTGMSFAQMIAPAILIPLIVTWGACGWMVLGVIFLITGLAMAPAVQWALRRQGASTAAIREAKA</sequence>
<organism evidence="8 9">
    <name type="scientific">Streptomyces coacervatus</name>
    <dbReference type="NCBI Taxonomy" id="647381"/>
    <lineage>
        <taxon>Bacteria</taxon>
        <taxon>Bacillati</taxon>
        <taxon>Actinomycetota</taxon>
        <taxon>Actinomycetes</taxon>
        <taxon>Kitasatosporales</taxon>
        <taxon>Streptomycetaceae</taxon>
        <taxon>Streptomyces</taxon>
    </lineage>
</organism>
<feature type="transmembrane region" description="Helical" evidence="7">
    <location>
        <begin position="278"/>
        <end position="296"/>
    </location>
</feature>
<evidence type="ECO:0000256" key="4">
    <source>
        <dbReference type="ARBA" id="ARBA00022692"/>
    </source>
</evidence>
<evidence type="ECO:0000256" key="2">
    <source>
        <dbReference type="ARBA" id="ARBA00022448"/>
    </source>
</evidence>
<feature type="transmembrane region" description="Helical" evidence="7">
    <location>
        <begin position="240"/>
        <end position="258"/>
    </location>
</feature>
<dbReference type="Pfam" id="PF07690">
    <property type="entry name" value="MFS_1"/>
    <property type="match status" value="1"/>
</dbReference>
<dbReference type="PANTHER" id="PTHR23517:SF3">
    <property type="entry name" value="INTEGRAL MEMBRANE TRANSPORT PROTEIN"/>
    <property type="match status" value="1"/>
</dbReference>
<dbReference type="PANTHER" id="PTHR23517">
    <property type="entry name" value="RESISTANCE PROTEIN MDTM, PUTATIVE-RELATED-RELATED"/>
    <property type="match status" value="1"/>
</dbReference>
<dbReference type="InterPro" id="IPR011701">
    <property type="entry name" value="MFS"/>
</dbReference>
<proteinExistence type="predicted"/>
<dbReference type="InterPro" id="IPR036259">
    <property type="entry name" value="MFS_trans_sf"/>
</dbReference>